<dbReference type="Pfam" id="PF04230">
    <property type="entry name" value="PS_pyruv_trans"/>
    <property type="match status" value="1"/>
</dbReference>
<name>A0A831UHV5_GEOME</name>
<dbReference type="EMBL" id="DSOV01000043">
    <property type="protein sequence ID" value="HEN42619.1"/>
    <property type="molecule type" value="Genomic_DNA"/>
</dbReference>
<reference evidence="2" key="1">
    <citation type="journal article" date="2020" name="mSystems">
        <title>Genome- and Community-Level Interaction Insights into Carbon Utilization and Element Cycling Functions of Hydrothermarchaeota in Hydrothermal Sediment.</title>
        <authorList>
            <person name="Zhou Z."/>
            <person name="Liu Y."/>
            <person name="Xu W."/>
            <person name="Pan J."/>
            <person name="Luo Z.H."/>
            <person name="Li M."/>
        </authorList>
    </citation>
    <scope>NUCLEOTIDE SEQUENCE [LARGE SCALE GENOMIC DNA]</scope>
    <source>
        <strain evidence="2">SpSt-349</strain>
    </source>
</reference>
<evidence type="ECO:0000259" key="1">
    <source>
        <dbReference type="Pfam" id="PF04230"/>
    </source>
</evidence>
<evidence type="ECO:0000313" key="2">
    <source>
        <dbReference type="EMBL" id="HEN42619.1"/>
    </source>
</evidence>
<comment type="caution">
    <text evidence="2">The sequence shown here is derived from an EMBL/GenBank/DDBJ whole genome shotgun (WGS) entry which is preliminary data.</text>
</comment>
<dbReference type="PANTHER" id="PTHR36836">
    <property type="entry name" value="COLANIC ACID BIOSYNTHESIS PROTEIN WCAK"/>
    <property type="match status" value="1"/>
</dbReference>
<sequence length="373" mass="40693">MRILLVGYYGFNNAGDELMLAALVRELRERSGDAAITAFSNSPAATAARHGIGAIPFVHRGLLRTYLRHLAAVARHDLLLFGGGTFLQDYGTQRWYSLVLFVVLVLAARLSGRRVLILGAGAGPLETTMGRRLARLIVGLSHGTVLRDRDSLTLLREIGCRGEQLALGADLLFHRGGVAGSPARRPATGKRLGLSLFPFFRYVHGDDVRDAAFTAEVVRLLERLEGEGYAITFFCLQEELAGGDNRYAVELNRRFGGRLPVVTFAAGEEAFRDALAAMDLAVGMRYHFLVLALLAGVPVAGIAYNPKVASIMVELGRGDCCLDIHRFDADTMFALVELAAARGVDMQRLDEMRERAAVNYALLERFLETGGRS</sequence>
<organism evidence="2">
    <name type="scientific">Geobacter metallireducens</name>
    <dbReference type="NCBI Taxonomy" id="28232"/>
    <lineage>
        <taxon>Bacteria</taxon>
        <taxon>Pseudomonadati</taxon>
        <taxon>Thermodesulfobacteriota</taxon>
        <taxon>Desulfuromonadia</taxon>
        <taxon>Geobacterales</taxon>
        <taxon>Geobacteraceae</taxon>
        <taxon>Geobacter</taxon>
    </lineage>
</organism>
<proteinExistence type="predicted"/>
<dbReference type="PANTHER" id="PTHR36836:SF1">
    <property type="entry name" value="COLANIC ACID BIOSYNTHESIS PROTEIN WCAK"/>
    <property type="match status" value="1"/>
</dbReference>
<dbReference type="InterPro" id="IPR007345">
    <property type="entry name" value="Polysacch_pyruvyl_Trfase"/>
</dbReference>
<accession>A0A831UHV5</accession>
<dbReference type="AlphaFoldDB" id="A0A831UHV5"/>
<gene>
    <name evidence="2" type="ORF">ENQ87_09625</name>
</gene>
<protein>
    <recommendedName>
        <fullName evidence="1">Polysaccharide pyruvyl transferase domain-containing protein</fullName>
    </recommendedName>
</protein>
<feature type="domain" description="Polysaccharide pyruvyl transferase" evidence="1">
    <location>
        <begin position="13"/>
        <end position="305"/>
    </location>
</feature>